<keyword evidence="13" id="KW-0408">Iron</keyword>
<dbReference type="SUPFAM" id="SSF52343">
    <property type="entry name" value="Ferredoxin reductase-like, C-terminal NADP-linked domain"/>
    <property type="match status" value="1"/>
</dbReference>
<evidence type="ECO:0000256" key="3">
    <source>
        <dbReference type="ARBA" id="ARBA00006267"/>
    </source>
</evidence>
<organism evidence="22 23">
    <name type="scientific">Edaphochlamys debaryana</name>
    <dbReference type="NCBI Taxonomy" id="47281"/>
    <lineage>
        <taxon>Eukaryota</taxon>
        <taxon>Viridiplantae</taxon>
        <taxon>Chlorophyta</taxon>
        <taxon>core chlorophytes</taxon>
        <taxon>Chlorophyceae</taxon>
        <taxon>CS clade</taxon>
        <taxon>Chlamydomonadales</taxon>
        <taxon>Chlamydomonadales incertae sedis</taxon>
        <taxon>Edaphochlamys</taxon>
    </lineage>
</organism>
<dbReference type="OrthoDB" id="1688044at2759"/>
<dbReference type="Gene3D" id="3.90.440.10">
    <property type="entry name" value="Nitric Oxide Synthase,Heme Domain,Chain A domain 2"/>
    <property type="match status" value="1"/>
</dbReference>
<dbReference type="SUPFAM" id="SSF56512">
    <property type="entry name" value="Nitric oxide (NO) synthase oxygenase domain"/>
    <property type="match status" value="1"/>
</dbReference>
<dbReference type="InterPro" id="IPR001709">
    <property type="entry name" value="Flavoprot_Pyr_Nucl_cyt_Rdtase"/>
</dbReference>
<dbReference type="InterPro" id="IPR050607">
    <property type="entry name" value="NOS"/>
</dbReference>
<keyword evidence="6" id="KW-0285">Flavoprotein</keyword>
<evidence type="ECO:0000259" key="19">
    <source>
        <dbReference type="PROSITE" id="PS01033"/>
    </source>
</evidence>
<dbReference type="GO" id="GO:0006809">
    <property type="term" value="P:nitric oxide biosynthetic process"/>
    <property type="evidence" value="ECO:0007669"/>
    <property type="project" value="InterPro"/>
</dbReference>
<dbReference type="PROSITE" id="PS50088">
    <property type="entry name" value="ANK_REPEAT"/>
    <property type="match status" value="2"/>
</dbReference>
<evidence type="ECO:0000256" key="12">
    <source>
        <dbReference type="ARBA" id="ARBA00023002"/>
    </source>
</evidence>
<dbReference type="Gene3D" id="3.40.50.80">
    <property type="entry name" value="Nucleotide-binding domain of ferredoxin-NADP reductase (FNR) module"/>
    <property type="match status" value="1"/>
</dbReference>
<evidence type="ECO:0000256" key="13">
    <source>
        <dbReference type="ARBA" id="ARBA00023004"/>
    </source>
</evidence>
<dbReference type="PANTHER" id="PTHR43410">
    <property type="entry name" value="NITRIC OXIDE SYNTHASE OXYGENASE"/>
    <property type="match status" value="1"/>
</dbReference>
<dbReference type="InterPro" id="IPR023173">
    <property type="entry name" value="NADPH_Cyt_P450_Rdtase_alpha"/>
</dbReference>
<evidence type="ECO:0000256" key="9">
    <source>
        <dbReference type="ARBA" id="ARBA00022827"/>
    </source>
</evidence>
<evidence type="ECO:0000256" key="10">
    <source>
        <dbReference type="ARBA" id="ARBA00022857"/>
    </source>
</evidence>
<dbReference type="Pfam" id="PF00175">
    <property type="entry name" value="NAD_binding_1"/>
    <property type="match status" value="1"/>
</dbReference>
<evidence type="ECO:0000256" key="8">
    <source>
        <dbReference type="ARBA" id="ARBA00022723"/>
    </source>
</evidence>
<dbReference type="Pfam" id="PF00042">
    <property type="entry name" value="Globin"/>
    <property type="match status" value="1"/>
</dbReference>
<feature type="region of interest" description="Disordered" evidence="18">
    <location>
        <begin position="1527"/>
        <end position="1546"/>
    </location>
</feature>
<keyword evidence="8" id="KW-0479">Metal-binding</keyword>
<dbReference type="Gene3D" id="1.25.40.20">
    <property type="entry name" value="Ankyrin repeat-containing domain"/>
    <property type="match status" value="2"/>
</dbReference>
<dbReference type="GO" id="GO:0010181">
    <property type="term" value="F:FMN binding"/>
    <property type="evidence" value="ECO:0007669"/>
    <property type="project" value="InterPro"/>
</dbReference>
<dbReference type="InterPro" id="IPR009050">
    <property type="entry name" value="Globin-like_sf"/>
</dbReference>
<dbReference type="InterPro" id="IPR044944">
    <property type="entry name" value="NOS_dom_3"/>
</dbReference>
<evidence type="ECO:0000313" key="23">
    <source>
        <dbReference type="Proteomes" id="UP000612055"/>
    </source>
</evidence>
<dbReference type="SUPFAM" id="SSF52218">
    <property type="entry name" value="Flavoproteins"/>
    <property type="match status" value="1"/>
</dbReference>
<evidence type="ECO:0000256" key="16">
    <source>
        <dbReference type="ARBA" id="ARBA00049433"/>
    </source>
</evidence>
<evidence type="ECO:0000259" key="21">
    <source>
        <dbReference type="PROSITE" id="PS51384"/>
    </source>
</evidence>
<evidence type="ECO:0000256" key="17">
    <source>
        <dbReference type="PROSITE-ProRule" id="PRU00023"/>
    </source>
</evidence>
<dbReference type="InterPro" id="IPR000971">
    <property type="entry name" value="Globin"/>
</dbReference>
<dbReference type="GO" id="GO:0019825">
    <property type="term" value="F:oxygen binding"/>
    <property type="evidence" value="ECO:0007669"/>
    <property type="project" value="InterPro"/>
</dbReference>
<dbReference type="Proteomes" id="UP000612055">
    <property type="component" value="Unassembled WGS sequence"/>
</dbReference>
<dbReference type="CDD" id="cd01040">
    <property type="entry name" value="Mb-like"/>
    <property type="match status" value="1"/>
</dbReference>
<dbReference type="InterPro" id="IPR017938">
    <property type="entry name" value="Riboflavin_synthase-like_b-brl"/>
</dbReference>
<dbReference type="GO" id="GO:0062197">
    <property type="term" value="P:cellular response to chemical stress"/>
    <property type="evidence" value="ECO:0007669"/>
    <property type="project" value="UniProtKB-ARBA"/>
</dbReference>
<evidence type="ECO:0000256" key="4">
    <source>
        <dbReference type="ARBA" id="ARBA00006401"/>
    </source>
</evidence>
<dbReference type="GO" id="GO:0004517">
    <property type="term" value="F:nitric-oxide synthase activity"/>
    <property type="evidence" value="ECO:0007669"/>
    <property type="project" value="InterPro"/>
</dbReference>
<keyword evidence="17" id="KW-0040">ANK repeat</keyword>
<dbReference type="GO" id="GO:0020037">
    <property type="term" value="F:heme binding"/>
    <property type="evidence" value="ECO:0007669"/>
    <property type="project" value="InterPro"/>
</dbReference>
<feature type="domain" description="Globin" evidence="19">
    <location>
        <begin position="1368"/>
        <end position="1521"/>
    </location>
</feature>
<gene>
    <name evidence="22" type="ORF">HYH03_006384</name>
</gene>
<dbReference type="Gene3D" id="3.90.340.10">
    <property type="entry name" value="Nitric Oxide Synthase, Chain A, domain 1"/>
    <property type="match status" value="1"/>
</dbReference>
<keyword evidence="5" id="KW-0349">Heme</keyword>
<dbReference type="SUPFAM" id="SSF48403">
    <property type="entry name" value="Ankyrin repeat"/>
    <property type="match status" value="1"/>
</dbReference>
<dbReference type="SUPFAM" id="SSF46458">
    <property type="entry name" value="Globin-like"/>
    <property type="match status" value="1"/>
</dbReference>
<feature type="domain" description="Flavodoxin-like" evidence="20">
    <location>
        <begin position="462"/>
        <end position="611"/>
    </location>
</feature>
<dbReference type="InterPro" id="IPR044940">
    <property type="entry name" value="NOS_dom_2"/>
</dbReference>
<dbReference type="InterPro" id="IPR044399">
    <property type="entry name" value="Mb-like_M"/>
</dbReference>
<feature type="compositionally biased region" description="Basic and acidic residues" evidence="18">
    <location>
        <begin position="749"/>
        <end position="768"/>
    </location>
</feature>
<dbReference type="EMBL" id="JAEHOE010000024">
    <property type="protein sequence ID" value="KAG2495438.1"/>
    <property type="molecule type" value="Genomic_DNA"/>
</dbReference>
<evidence type="ECO:0000256" key="5">
    <source>
        <dbReference type="ARBA" id="ARBA00022617"/>
    </source>
</evidence>
<feature type="region of interest" description="Disordered" evidence="18">
    <location>
        <begin position="749"/>
        <end position="771"/>
    </location>
</feature>
<comment type="cofactor">
    <cofactor evidence="2">
        <name>FAD</name>
        <dbReference type="ChEBI" id="CHEBI:57692"/>
    </cofactor>
</comment>
<dbReference type="InterPro" id="IPR044943">
    <property type="entry name" value="NOS_dom_1"/>
</dbReference>
<evidence type="ECO:0000259" key="20">
    <source>
        <dbReference type="PROSITE" id="PS50902"/>
    </source>
</evidence>
<comment type="cofactor">
    <cofactor evidence="1">
        <name>FMN</name>
        <dbReference type="ChEBI" id="CHEBI:58210"/>
    </cofactor>
</comment>
<evidence type="ECO:0000256" key="1">
    <source>
        <dbReference type="ARBA" id="ARBA00001917"/>
    </source>
</evidence>
<feature type="repeat" description="ANK" evidence="17">
    <location>
        <begin position="1276"/>
        <end position="1308"/>
    </location>
</feature>
<keyword evidence="10" id="KW-0521">NADP</keyword>
<dbReference type="GO" id="GO:0005516">
    <property type="term" value="F:calmodulin binding"/>
    <property type="evidence" value="ECO:0007669"/>
    <property type="project" value="UniProtKB-KW"/>
</dbReference>
<dbReference type="InterPro" id="IPR001433">
    <property type="entry name" value="OxRdtase_FAD/NAD-bd"/>
</dbReference>
<comment type="catalytic activity">
    <reaction evidence="16">
        <text>2 nitric oxide + NADPH + 2 O2 = 2 nitrate + NADP(+) + H(+)</text>
        <dbReference type="Rhea" id="RHEA:19465"/>
        <dbReference type="ChEBI" id="CHEBI:15378"/>
        <dbReference type="ChEBI" id="CHEBI:15379"/>
        <dbReference type="ChEBI" id="CHEBI:16480"/>
        <dbReference type="ChEBI" id="CHEBI:17632"/>
        <dbReference type="ChEBI" id="CHEBI:57783"/>
        <dbReference type="ChEBI" id="CHEBI:58349"/>
        <dbReference type="EC" id="1.14.12.17"/>
    </reaction>
</comment>
<evidence type="ECO:0000256" key="15">
    <source>
        <dbReference type="ARBA" id="ARBA00048649"/>
    </source>
</evidence>
<dbReference type="PROSITE" id="PS01033">
    <property type="entry name" value="GLOBIN"/>
    <property type="match status" value="1"/>
</dbReference>
<dbReference type="PRINTS" id="PR00371">
    <property type="entry name" value="FPNCR"/>
</dbReference>
<dbReference type="Gene3D" id="2.40.30.10">
    <property type="entry name" value="Translation factors"/>
    <property type="match status" value="1"/>
</dbReference>
<dbReference type="InterPro" id="IPR036770">
    <property type="entry name" value="Ankyrin_rpt-contain_sf"/>
</dbReference>
<proteinExistence type="inferred from homology"/>
<dbReference type="Pfam" id="PF12796">
    <property type="entry name" value="Ank_2"/>
    <property type="match status" value="1"/>
</dbReference>
<dbReference type="PROSITE" id="PS50297">
    <property type="entry name" value="ANK_REP_REGION"/>
    <property type="match status" value="2"/>
</dbReference>
<comment type="caution">
    <text evidence="22">The sequence shown here is derived from an EMBL/GenBank/DDBJ whole genome shotgun (WGS) entry which is preliminary data.</text>
</comment>
<dbReference type="InterPro" id="IPR012292">
    <property type="entry name" value="Globin/Proto"/>
</dbReference>
<dbReference type="Pfam" id="PF00258">
    <property type="entry name" value="Flavodoxin_1"/>
    <property type="match status" value="1"/>
</dbReference>
<dbReference type="Pfam" id="PF00667">
    <property type="entry name" value="FAD_binding_1"/>
    <property type="match status" value="1"/>
</dbReference>
<comment type="similarity">
    <text evidence="4">In the C-terminal section; belongs to the flavoprotein pyridine nucleotide cytochrome reductase family.</text>
</comment>
<comment type="catalytic activity">
    <reaction evidence="15">
        <text>2 nitric oxide + NADH + 2 O2 = 2 nitrate + NAD(+) + H(+)</text>
        <dbReference type="Rhea" id="RHEA:19469"/>
        <dbReference type="ChEBI" id="CHEBI:15378"/>
        <dbReference type="ChEBI" id="CHEBI:15379"/>
        <dbReference type="ChEBI" id="CHEBI:16480"/>
        <dbReference type="ChEBI" id="CHEBI:17632"/>
        <dbReference type="ChEBI" id="CHEBI:57540"/>
        <dbReference type="ChEBI" id="CHEBI:57945"/>
        <dbReference type="EC" id="1.14.12.17"/>
    </reaction>
</comment>
<dbReference type="Gene3D" id="3.40.50.360">
    <property type="match status" value="1"/>
</dbReference>
<dbReference type="Pfam" id="PF00023">
    <property type="entry name" value="Ank"/>
    <property type="match status" value="1"/>
</dbReference>
<dbReference type="PANTHER" id="PTHR43410:SF1">
    <property type="entry name" value="NITRIC OXIDE SYNTHASE"/>
    <property type="match status" value="1"/>
</dbReference>
<dbReference type="SUPFAM" id="SSF63380">
    <property type="entry name" value="Riboflavin synthase domain-like"/>
    <property type="match status" value="1"/>
</dbReference>
<dbReference type="Gene3D" id="1.20.990.10">
    <property type="entry name" value="NADPH-cytochrome p450 Reductase, Chain A, domain 3"/>
    <property type="match status" value="1"/>
</dbReference>
<feature type="domain" description="FAD-binding FR-type" evidence="21">
    <location>
        <begin position="664"/>
        <end position="927"/>
    </location>
</feature>
<evidence type="ECO:0000256" key="18">
    <source>
        <dbReference type="SAM" id="MobiDB-lite"/>
    </source>
</evidence>
<dbReference type="InterPro" id="IPR017927">
    <property type="entry name" value="FAD-bd_FR_type"/>
</dbReference>
<evidence type="ECO:0000256" key="7">
    <source>
        <dbReference type="ARBA" id="ARBA00022643"/>
    </source>
</evidence>
<dbReference type="InterPro" id="IPR003097">
    <property type="entry name" value="CysJ-like_FAD-binding"/>
</dbReference>
<keyword evidence="12" id="KW-0560">Oxidoreductase</keyword>
<feature type="repeat" description="ANK" evidence="17">
    <location>
        <begin position="1177"/>
        <end position="1209"/>
    </location>
</feature>
<evidence type="ECO:0000256" key="2">
    <source>
        <dbReference type="ARBA" id="ARBA00001974"/>
    </source>
</evidence>
<evidence type="ECO:0000256" key="11">
    <source>
        <dbReference type="ARBA" id="ARBA00022860"/>
    </source>
</evidence>
<dbReference type="GO" id="GO:0046872">
    <property type="term" value="F:metal ion binding"/>
    <property type="evidence" value="ECO:0007669"/>
    <property type="project" value="UniProtKB-KW"/>
</dbReference>
<dbReference type="Gene3D" id="1.10.490.10">
    <property type="entry name" value="Globins"/>
    <property type="match status" value="1"/>
</dbReference>
<keyword evidence="23" id="KW-1185">Reference proteome</keyword>
<dbReference type="InterPro" id="IPR002110">
    <property type="entry name" value="Ankyrin_rpt"/>
</dbReference>
<keyword evidence="11" id="KW-0112">Calmodulin-binding</keyword>
<dbReference type="Pfam" id="PF02898">
    <property type="entry name" value="NO_synthase"/>
    <property type="match status" value="1"/>
</dbReference>
<dbReference type="InterPro" id="IPR008254">
    <property type="entry name" value="Flavodoxin/NO_synth"/>
</dbReference>
<dbReference type="InterPro" id="IPR039261">
    <property type="entry name" value="FNR_nucleotide-bd"/>
</dbReference>
<dbReference type="InterPro" id="IPR029039">
    <property type="entry name" value="Flavoprotein-like_sf"/>
</dbReference>
<evidence type="ECO:0000313" key="22">
    <source>
        <dbReference type="EMBL" id="KAG2495438.1"/>
    </source>
</evidence>
<dbReference type="GO" id="GO:0008941">
    <property type="term" value="F:nitric oxide dioxygenase NAD(P)H activity"/>
    <property type="evidence" value="ECO:0007669"/>
    <property type="project" value="UniProtKB-EC"/>
</dbReference>
<reference evidence="22" key="1">
    <citation type="journal article" date="2020" name="bioRxiv">
        <title>Comparative genomics of Chlamydomonas.</title>
        <authorList>
            <person name="Craig R.J."/>
            <person name="Hasan A.R."/>
            <person name="Ness R.W."/>
            <person name="Keightley P.D."/>
        </authorList>
    </citation>
    <scope>NUCLEOTIDE SEQUENCE</scope>
    <source>
        <strain evidence="22">CCAP 11/70</strain>
    </source>
</reference>
<evidence type="ECO:0000256" key="6">
    <source>
        <dbReference type="ARBA" id="ARBA00022630"/>
    </source>
</evidence>
<dbReference type="Gene3D" id="3.90.1230.10">
    <property type="entry name" value="Nitric Oxide Synthase, Chain A, domain 3"/>
    <property type="match status" value="1"/>
</dbReference>
<dbReference type="PROSITE" id="PS50902">
    <property type="entry name" value="FLAVODOXIN_LIKE"/>
    <property type="match status" value="1"/>
</dbReference>
<keyword evidence="14" id="KW-0520">NAD</keyword>
<feature type="region of interest" description="Disordered" evidence="18">
    <location>
        <begin position="960"/>
        <end position="1018"/>
    </location>
</feature>
<protein>
    <submittedName>
        <fullName evidence="22">Uncharacterized protein</fullName>
    </submittedName>
</protein>
<feature type="compositionally biased region" description="Basic and acidic residues" evidence="18">
    <location>
        <begin position="962"/>
        <end position="978"/>
    </location>
</feature>
<dbReference type="InterPro" id="IPR036119">
    <property type="entry name" value="NOS_N_sf"/>
</dbReference>
<dbReference type="PROSITE" id="PS51384">
    <property type="entry name" value="FAD_FR"/>
    <property type="match status" value="1"/>
</dbReference>
<keyword evidence="7" id="KW-0288">FMN</keyword>
<dbReference type="SMART" id="SM00248">
    <property type="entry name" value="ANK"/>
    <property type="match status" value="4"/>
</dbReference>
<keyword evidence="9" id="KW-0274">FAD</keyword>
<name>A0A835Y3V2_9CHLO</name>
<sequence length="1546" mass="166762">MRRAAVPLRPFPGYVHGKHPEICPNGCRPDPALGEYGRTDETPTEALIREALEYQDLYQRERGSAEAKAARVKEVLAEIAATGSYTHTFDELQHGARVAWRHAPKCSNRKFWEELNLLDHRHVDTPEGMFLACLEMLEAATLSCVTTANIVVFRPQTPGTQDGPRVWNNQLLRYCGYKQADGSVLGDKAEADFTAMLQSEFGWEPPPEDKRTRFDMLPLLLQAHPEEEPKLFTLPPQYVARVPISHPDHPGFAELGLQWYAIPAVSAMELSVGGLTYTACPFNGWYAVTEIVRNLTEEGRYDQCPEVARMLELDTKTDGNLWRDRATLTVAEAVMHSFRAAGYGLVDHHTLMKNFWNWYNKEKEVRGWAPPGNWKWLIPPMTPTASRCYLELNHMTEFTLKPGYWYTPGWRSYQKRRKELLKGARAALVGSQYADLGNSILGASMHPVPEGDNLVGSARTRVLIAYASVTGTTAKYAAAVAQVLSGPLAVTLLNMEDFEPDGWSEALARSQLVVLMLSTYGPGAPPSTAGKFLAWMQKGMALGGDAHAVLSNRPFTVLGFGCTSYPRFCAAADTAFSIVSAVGATPIMPATKVDSLSHEEVSVWRWARGLVAAAQERGLLGGEEAAEAQARMPIAEDGGPRPFVQRFTLIHLEGTEDLRPAADRFRREAAVMEVKELRNKSGDGATAPVTKQVVLDVSDLPGGGLSYLAGDELAVWGENPADAVEAVAMALGISGKGLDSMFLLQSRDGRSASGAKDESGPHAARAEDSAGLSSAPFPLPNSYRTILTRYVALSDVPSFEAVQAMARFAPEGSGVHALGAAYPAYSEWVAATATRWCDVWKEFPELAGRLPPAVFFQLVPVVKPRHYSISSSAARHPGQLHLTISRLAYRLPTGEQRSGFCSSFLASRAPGDRVCVRVLPTPGFRMPLDPSAPVIMVAAGTGIAPFKGFWEERNARRATARTLEEQEREQRERQERKVIAQTGGAVPSRRESRDGASSDGRPSIGARPSAQRTSMTDGPGPCMLIFGCRNSSEDFIYRDTIEAALSEGALTRVITAFSREPGQRKQYVQDVISESGAELAPLLRSRACHVYVCGSSNMAQEAALAFRMLLGPAEFTALVEAGRYHEDVFGMVIPDHKAAVKAAAEKGTITLLGSAGATEVAELLDGGGLSLDGVDHCGSTLLHVAARAGNTAVVALLLSRGCAVNVLDMYGCTPLQLARLNGRADIAAAIEAAGGRLASRLVIEYFPVHAAVMTGDGAALRKAIEGGANLAATEYHGLTPLHVACAVDNEEALKALIQAGAPLNATTRRGLLPLQLALALQRTSAAAILQAAGAPLMVQQVVTAGAGAQGSAVAWDPNSAENLSEAIGMSDDELAALQASWSHLSSESFPAESRKLVEDFGTKFFLCLFEQCPSLLSLFPFKDAQGKPVMREMAVHGVKVLTTLGSLVALLDNYPLLKRTVDDLVDRHVAYGVEMAHYPVLFMLLNRTLADTLGSRFDGPTERAWTKVGALVCGVARSVYDRRAAAAAQQAENGAKPPADDAAART</sequence>
<evidence type="ECO:0000256" key="14">
    <source>
        <dbReference type="ARBA" id="ARBA00023027"/>
    </source>
</evidence>
<accession>A0A835Y3V2</accession>
<dbReference type="InterPro" id="IPR004030">
    <property type="entry name" value="NOS_N"/>
</dbReference>
<comment type="similarity">
    <text evidence="3">Belongs to the NOS family.</text>
</comment>